<dbReference type="KEGG" id="pgri:PgNI_09588"/>
<evidence type="ECO:0000256" key="1">
    <source>
        <dbReference type="SAM" id="MobiDB-lite"/>
    </source>
</evidence>
<name>A0A6P8AT97_PYRGI</name>
<evidence type="ECO:0000313" key="3">
    <source>
        <dbReference type="RefSeq" id="XP_030978122.1"/>
    </source>
</evidence>
<dbReference type="Proteomes" id="UP000515153">
    <property type="component" value="Unplaced"/>
</dbReference>
<dbReference type="GeneID" id="41964478"/>
<reference evidence="3" key="3">
    <citation type="submission" date="2025-08" db="UniProtKB">
        <authorList>
            <consortium name="RefSeq"/>
        </authorList>
    </citation>
    <scope>IDENTIFICATION</scope>
    <source>
        <strain evidence="3">NI907</strain>
    </source>
</reference>
<organism evidence="2 3">
    <name type="scientific">Pyricularia grisea</name>
    <name type="common">Crabgrass-specific blast fungus</name>
    <name type="synonym">Magnaporthe grisea</name>
    <dbReference type="NCBI Taxonomy" id="148305"/>
    <lineage>
        <taxon>Eukaryota</taxon>
        <taxon>Fungi</taxon>
        <taxon>Dikarya</taxon>
        <taxon>Ascomycota</taxon>
        <taxon>Pezizomycotina</taxon>
        <taxon>Sordariomycetes</taxon>
        <taxon>Sordariomycetidae</taxon>
        <taxon>Magnaporthales</taxon>
        <taxon>Pyriculariaceae</taxon>
        <taxon>Pyricularia</taxon>
    </lineage>
</organism>
<protein>
    <submittedName>
        <fullName evidence="3">Uncharacterized protein</fullName>
    </submittedName>
</protein>
<evidence type="ECO:0000313" key="2">
    <source>
        <dbReference type="Proteomes" id="UP000515153"/>
    </source>
</evidence>
<reference evidence="3" key="2">
    <citation type="submission" date="2019-10" db="EMBL/GenBank/DDBJ databases">
        <authorList>
            <consortium name="NCBI Genome Project"/>
        </authorList>
    </citation>
    <scope>NUCLEOTIDE SEQUENCE</scope>
    <source>
        <strain evidence="3">NI907</strain>
    </source>
</reference>
<reference evidence="3" key="1">
    <citation type="journal article" date="2019" name="Mol. Biol. Evol.">
        <title>Blast fungal genomes show frequent chromosomal changes, gene gains and losses, and effector gene turnover.</title>
        <authorList>
            <person name="Gomez Luciano L.B."/>
            <person name="Jason Tsai I."/>
            <person name="Chuma I."/>
            <person name="Tosa Y."/>
            <person name="Chen Y.H."/>
            <person name="Li J.Y."/>
            <person name="Li M.Y."/>
            <person name="Jade Lu M.Y."/>
            <person name="Nakayashiki H."/>
            <person name="Li W.H."/>
        </authorList>
    </citation>
    <scope>NUCLEOTIDE SEQUENCE</scope>
    <source>
        <strain evidence="3">NI907</strain>
    </source>
</reference>
<keyword evidence="2" id="KW-1185">Reference proteome</keyword>
<feature type="region of interest" description="Disordered" evidence="1">
    <location>
        <begin position="174"/>
        <end position="201"/>
    </location>
</feature>
<sequence length="251" mass="26487">MGISHLEGPVQFYVTNPVSRAYTVGHLDKRLPLPPSLSTLECPARPPHALLPTLPSGPTLLDDYPIVTVAHVALVGLADATGDEERGRVQQHELEDGVVVGHLPAQDLGQDLGVLGGLLVARHVGERVVLRDDGLAVALSVAPPPQPPHVGRARAADLVELLDAADHHGLVDAGHPERLEEDGTQLGARDAQDPGLEDGAADARIDRVGQGADEVEERPPRKLLAYRGDVAHAGVEYWGEEEGVVGLGVDL</sequence>
<proteinExistence type="predicted"/>
<dbReference type="RefSeq" id="XP_030978122.1">
    <property type="nucleotide sequence ID" value="XM_031129570.1"/>
</dbReference>
<accession>A0A6P8AT97</accession>
<dbReference type="AlphaFoldDB" id="A0A6P8AT97"/>
<gene>
    <name evidence="3" type="ORF">PgNI_09588</name>
</gene>